<feature type="active site" description="Phosphocysteine intermediate" evidence="5">
    <location>
        <position position="156"/>
    </location>
</feature>
<dbReference type="PROSITE" id="PS50055">
    <property type="entry name" value="TYR_PHOSPHATASE_PTP"/>
    <property type="match status" value="1"/>
</dbReference>
<dbReference type="GO" id="GO:0019901">
    <property type="term" value="F:protein kinase binding"/>
    <property type="evidence" value="ECO:0007669"/>
    <property type="project" value="TreeGrafter"/>
</dbReference>
<gene>
    <name evidence="8" type="ORF">A6R68_23803</name>
</gene>
<dbReference type="InterPro" id="IPR008356">
    <property type="entry name" value="Tyr_Pase_KIM-con"/>
</dbReference>
<dbReference type="Pfam" id="PF00102">
    <property type="entry name" value="Y_phosphatase"/>
    <property type="match status" value="1"/>
</dbReference>
<dbReference type="EMBL" id="LZPO01008134">
    <property type="protein sequence ID" value="OBS82205.1"/>
    <property type="molecule type" value="Genomic_DNA"/>
</dbReference>
<dbReference type="InterPro" id="IPR029021">
    <property type="entry name" value="Prot-tyrosine_phosphatase-like"/>
</dbReference>
<dbReference type="SMART" id="SM00194">
    <property type="entry name" value="PTPc"/>
    <property type="match status" value="1"/>
</dbReference>
<dbReference type="PRINTS" id="PR00700">
    <property type="entry name" value="PRTYPHPHTASE"/>
</dbReference>
<dbReference type="Proteomes" id="UP000092124">
    <property type="component" value="Unassembled WGS sequence"/>
</dbReference>
<proteinExistence type="predicted"/>
<name>A0A1A6HW17_NEOLE</name>
<dbReference type="InterPro" id="IPR000242">
    <property type="entry name" value="PTP_cat"/>
</dbReference>
<dbReference type="GO" id="GO:0005829">
    <property type="term" value="C:cytosol"/>
    <property type="evidence" value="ECO:0007669"/>
    <property type="project" value="TreeGrafter"/>
</dbReference>
<feature type="domain" description="Tyrosine specific protein phosphatases" evidence="7">
    <location>
        <begin position="130"/>
        <end position="206"/>
    </location>
</feature>
<dbReference type="AlphaFoldDB" id="A0A1A6HW17"/>
<keyword evidence="3" id="KW-0378">Hydrolase</keyword>
<evidence type="ECO:0000259" key="7">
    <source>
        <dbReference type="PROSITE" id="PS50056"/>
    </source>
</evidence>
<evidence type="ECO:0000313" key="9">
    <source>
        <dbReference type="Proteomes" id="UP000092124"/>
    </source>
</evidence>
<feature type="domain" description="Tyrosine-protein phosphatase" evidence="6">
    <location>
        <begin position="1"/>
        <end position="215"/>
    </location>
</feature>
<organism evidence="8 9">
    <name type="scientific">Neotoma lepida</name>
    <name type="common">Desert woodrat</name>
    <dbReference type="NCBI Taxonomy" id="56216"/>
    <lineage>
        <taxon>Eukaryota</taxon>
        <taxon>Metazoa</taxon>
        <taxon>Chordata</taxon>
        <taxon>Craniata</taxon>
        <taxon>Vertebrata</taxon>
        <taxon>Euteleostomi</taxon>
        <taxon>Mammalia</taxon>
        <taxon>Eutheria</taxon>
        <taxon>Euarchontoglires</taxon>
        <taxon>Glires</taxon>
        <taxon>Rodentia</taxon>
        <taxon>Myomorpha</taxon>
        <taxon>Muroidea</taxon>
        <taxon>Cricetidae</taxon>
        <taxon>Neotominae</taxon>
        <taxon>Neotoma</taxon>
    </lineage>
</organism>
<dbReference type="STRING" id="56216.A0A1A6HW17"/>
<evidence type="ECO:0000256" key="1">
    <source>
        <dbReference type="ARBA" id="ARBA00013064"/>
    </source>
</evidence>
<protein>
    <recommendedName>
        <fullName evidence="1">protein-tyrosine-phosphatase</fullName>
        <ecNumber evidence="1">3.1.3.48</ecNumber>
    </recommendedName>
</protein>
<dbReference type="InterPro" id="IPR000387">
    <property type="entry name" value="Tyr_Pase_dom"/>
</dbReference>
<dbReference type="GO" id="GO:0007165">
    <property type="term" value="P:signal transduction"/>
    <property type="evidence" value="ECO:0007669"/>
    <property type="project" value="TreeGrafter"/>
</dbReference>
<evidence type="ECO:0000256" key="3">
    <source>
        <dbReference type="ARBA" id="ARBA00022801"/>
    </source>
</evidence>
<feature type="non-terminal residue" evidence="8">
    <location>
        <position position="263"/>
    </location>
</feature>
<dbReference type="GO" id="GO:0030054">
    <property type="term" value="C:cell junction"/>
    <property type="evidence" value="ECO:0007669"/>
    <property type="project" value="TreeGrafter"/>
</dbReference>
<dbReference type="PANTHER" id="PTHR46198:SF2">
    <property type="entry name" value="RECEPTOR-TYPE TYROSINE-PROTEIN PHOSPHATASE R"/>
    <property type="match status" value="1"/>
</dbReference>
<dbReference type="PRINTS" id="PR01778">
    <property type="entry name" value="KIMPTPASE"/>
</dbReference>
<accession>A0A1A6HW17</accession>
<dbReference type="GO" id="GO:0005886">
    <property type="term" value="C:plasma membrane"/>
    <property type="evidence" value="ECO:0007669"/>
    <property type="project" value="TreeGrafter"/>
</dbReference>
<keyword evidence="4" id="KW-0904">Protein phosphatase</keyword>
<comment type="caution">
    <text evidence="8">The sequence shown here is derived from an EMBL/GenBank/DDBJ whole genome shotgun (WGS) entry which is preliminary data.</text>
</comment>
<evidence type="ECO:0000256" key="5">
    <source>
        <dbReference type="PIRSR" id="PIRSR608356-50"/>
    </source>
</evidence>
<dbReference type="OrthoDB" id="9993594at2759"/>
<evidence type="ECO:0000256" key="2">
    <source>
        <dbReference type="ARBA" id="ARBA00022553"/>
    </source>
</evidence>
<dbReference type="SMART" id="SM00404">
    <property type="entry name" value="PTPc_motif"/>
    <property type="match status" value="1"/>
</dbReference>
<dbReference type="PROSITE" id="PS50056">
    <property type="entry name" value="TYR_PHOSPHATASE_2"/>
    <property type="match status" value="1"/>
</dbReference>
<sequence>MSSLGNVEPFVAVPTPREKIAMEYLQSASRILTRPQLRDVVASSHLLQSEFMGPMINTVNDFWQMVWQEDSPVIVMITKLKEKNEFSLCPQERRVDLKCVLYWPEKRGIYGKVEVLVISVNECDNYTIRNLVLKLMLDVEEDRLASEGRGPVVVHCSAGIGRTGCFIATSIGCQQLKEEGVVDTLSIVCQLRVDRGGMVQTSEQYEFVHHALCLYESRLSPETVPIFLRFREPTDLCKQIGKLDGEKKVVLIMGGLFEGLFSG</sequence>
<keyword evidence="9" id="KW-1185">Reference proteome</keyword>
<evidence type="ECO:0000259" key="6">
    <source>
        <dbReference type="PROSITE" id="PS50055"/>
    </source>
</evidence>
<dbReference type="EC" id="3.1.3.48" evidence="1"/>
<dbReference type="PROSITE" id="PS00383">
    <property type="entry name" value="TYR_PHOSPHATASE_1"/>
    <property type="match status" value="1"/>
</dbReference>
<evidence type="ECO:0000313" key="8">
    <source>
        <dbReference type="EMBL" id="OBS82205.1"/>
    </source>
</evidence>
<reference evidence="8 9" key="1">
    <citation type="submission" date="2016-06" db="EMBL/GenBank/DDBJ databases">
        <title>The Draft Genome Sequence and Annotation of the Desert Woodrat Neotoma lepida.</title>
        <authorList>
            <person name="Campbell M."/>
            <person name="Oakeson K.F."/>
            <person name="Yandell M."/>
            <person name="Halpert J.R."/>
            <person name="Dearing D."/>
        </authorList>
    </citation>
    <scope>NUCLEOTIDE SEQUENCE [LARGE SCALE GENOMIC DNA]</scope>
    <source>
        <strain evidence="8">417</strain>
        <tissue evidence="8">Liver</tissue>
    </source>
</reference>
<dbReference type="GO" id="GO:0004725">
    <property type="term" value="F:protein tyrosine phosphatase activity"/>
    <property type="evidence" value="ECO:0007669"/>
    <property type="project" value="UniProtKB-EC"/>
</dbReference>
<evidence type="ECO:0000256" key="4">
    <source>
        <dbReference type="ARBA" id="ARBA00022912"/>
    </source>
</evidence>
<dbReference type="Gene3D" id="3.90.190.10">
    <property type="entry name" value="Protein tyrosine phosphatase superfamily"/>
    <property type="match status" value="2"/>
</dbReference>
<dbReference type="InterPro" id="IPR003595">
    <property type="entry name" value="Tyr_Pase_cat"/>
</dbReference>
<dbReference type="PANTHER" id="PTHR46198">
    <property type="entry name" value="PROTEIN-TYROSINE-PHOSPHATASE"/>
    <property type="match status" value="1"/>
</dbReference>
<keyword evidence="2" id="KW-0597">Phosphoprotein</keyword>
<dbReference type="InterPro" id="IPR016130">
    <property type="entry name" value="Tyr_Pase_AS"/>
</dbReference>
<dbReference type="SUPFAM" id="SSF52799">
    <property type="entry name" value="(Phosphotyrosine protein) phosphatases II"/>
    <property type="match status" value="1"/>
</dbReference>